<evidence type="ECO:0008006" key="5">
    <source>
        <dbReference type="Google" id="ProtNLM"/>
    </source>
</evidence>
<dbReference type="RefSeq" id="WP_259097946.1">
    <property type="nucleotide sequence ID" value="NZ_CP130454.1"/>
</dbReference>
<sequence>MRHLFGIPRQVIVVEWGDGEVRLSLPARGGRMTATFPLTAPPEEQGFEVSRRLQDLMKRGTLSAPFCVVLPSHACTFKLLKLPASNGEAKEQIWRTEAANQLGLPLTEIELAFYEQPEGVLAVAVRKSFLHTYLSPFVQLDLPIRWIVPSIIGLWLSVQKPPSGSWGILELKGNRERVTGATIALGAGDRLRLVHAIALNGNNGEWLVGELQRTLALYHRTFGEPVTQLFLVGNRSWLEAENIGALPPMDELPLSADGNTVGERVLSAIANAIIANPSIPSFPPPEREPALVWRRVEEWLVGALTVLAIIGLIAGFVFSTRVSILREEVKAEQNLLTQQRRQLNQLTTSDFGAKVQSLEQIWSVASNPRNDPLELLYWISKALPTSVWVTELAFLRDGQVILRGSALSHSAVTDAVRALSELEIDKGKPLFHEVLTNYANARTVADRTLIEFQITAWLRERTTQRQRQVLRP</sequence>
<evidence type="ECO:0000256" key="2">
    <source>
        <dbReference type="SAM" id="Phobius"/>
    </source>
</evidence>
<evidence type="ECO:0000313" key="4">
    <source>
        <dbReference type="Proteomes" id="UP001204798"/>
    </source>
</evidence>
<dbReference type="EMBL" id="JANUCP010000004">
    <property type="protein sequence ID" value="MCS3920151.1"/>
    <property type="molecule type" value="Genomic_DNA"/>
</dbReference>
<dbReference type="InterPro" id="IPR043129">
    <property type="entry name" value="ATPase_NBD"/>
</dbReference>
<gene>
    <name evidence="3" type="ORF">M2350_002568</name>
</gene>
<dbReference type="Pfam" id="PF05137">
    <property type="entry name" value="PilN"/>
    <property type="match status" value="1"/>
</dbReference>
<keyword evidence="1" id="KW-0175">Coiled coil</keyword>
<keyword evidence="2" id="KW-1133">Transmembrane helix</keyword>
<organism evidence="3 4">
    <name type="scientific">Candidatus Fervidibacter sacchari</name>
    <dbReference type="NCBI Taxonomy" id="1448929"/>
    <lineage>
        <taxon>Bacteria</taxon>
        <taxon>Candidatus Fervidibacterota</taxon>
        <taxon>Candidatus Fervidibacter</taxon>
    </lineage>
</organism>
<keyword evidence="4" id="KW-1185">Reference proteome</keyword>
<dbReference type="Gene3D" id="3.30.420.380">
    <property type="match status" value="1"/>
</dbReference>
<comment type="caution">
    <text evidence="3">The sequence shown here is derived from an EMBL/GenBank/DDBJ whole genome shotgun (WGS) entry which is preliminary data.</text>
</comment>
<reference evidence="3 4" key="1">
    <citation type="submission" date="2022-08" db="EMBL/GenBank/DDBJ databases">
        <title>Bacterial and archaeal communities from various locations to study Microbial Dark Matter (Phase II).</title>
        <authorList>
            <person name="Stepanauskas R."/>
        </authorList>
    </citation>
    <scope>NUCLEOTIDE SEQUENCE [LARGE SCALE GENOMIC DNA]</scope>
    <source>
        <strain evidence="3 4">PD1</strain>
    </source>
</reference>
<proteinExistence type="predicted"/>
<keyword evidence="2" id="KW-0812">Transmembrane</keyword>
<protein>
    <recommendedName>
        <fullName evidence="5">PilN domain-containing protein</fullName>
    </recommendedName>
</protein>
<feature type="transmembrane region" description="Helical" evidence="2">
    <location>
        <begin position="299"/>
        <end position="318"/>
    </location>
</feature>
<feature type="coiled-coil region" evidence="1">
    <location>
        <begin position="322"/>
        <end position="349"/>
    </location>
</feature>
<evidence type="ECO:0000313" key="3">
    <source>
        <dbReference type="EMBL" id="MCS3920151.1"/>
    </source>
</evidence>
<name>A0ABT2EQG2_9BACT</name>
<evidence type="ECO:0000256" key="1">
    <source>
        <dbReference type="SAM" id="Coils"/>
    </source>
</evidence>
<dbReference type="InterPro" id="IPR007813">
    <property type="entry name" value="PilN"/>
</dbReference>
<accession>A0ABT2EQG2</accession>
<dbReference type="SUPFAM" id="SSF53067">
    <property type="entry name" value="Actin-like ATPase domain"/>
    <property type="match status" value="1"/>
</dbReference>
<keyword evidence="2" id="KW-0472">Membrane</keyword>
<dbReference type="Proteomes" id="UP001204798">
    <property type="component" value="Unassembled WGS sequence"/>
</dbReference>